<evidence type="ECO:0000256" key="9">
    <source>
        <dbReference type="ARBA" id="ARBA00022833"/>
    </source>
</evidence>
<dbReference type="GO" id="GO:0032259">
    <property type="term" value="P:methylation"/>
    <property type="evidence" value="ECO:0007669"/>
    <property type="project" value="UniProtKB-KW"/>
</dbReference>
<keyword evidence="8" id="KW-0863">Zinc-finger</keyword>
<feature type="domain" description="Protein arginine N-methyltransferase" evidence="16">
    <location>
        <begin position="318"/>
        <end position="415"/>
    </location>
</feature>
<dbReference type="PROSITE" id="PS51678">
    <property type="entry name" value="SAM_MT_PRMT"/>
    <property type="match status" value="1"/>
</dbReference>
<evidence type="ECO:0000256" key="10">
    <source>
        <dbReference type="ARBA" id="ARBA00047384"/>
    </source>
</evidence>
<dbReference type="Pfam" id="PF21137">
    <property type="entry name" value="ANM3_C2H2_Zf"/>
    <property type="match status" value="1"/>
</dbReference>
<evidence type="ECO:0000259" key="16">
    <source>
        <dbReference type="Pfam" id="PF22528"/>
    </source>
</evidence>
<dbReference type="InterPro" id="IPR049482">
    <property type="entry name" value="ANM3-like_C2H2_Zf"/>
</dbReference>
<dbReference type="InterPro" id="IPR041698">
    <property type="entry name" value="Methyltransf_25"/>
</dbReference>
<dbReference type="OrthoDB" id="7848332at2759"/>
<keyword evidence="4 12" id="KW-0489">Methyltransferase</keyword>
<evidence type="ECO:0000259" key="15">
    <source>
        <dbReference type="Pfam" id="PF21137"/>
    </source>
</evidence>
<dbReference type="InterPro" id="IPR029063">
    <property type="entry name" value="SAM-dependent_MTases_sf"/>
</dbReference>
<dbReference type="AlphaFoldDB" id="W4K8V7"/>
<dbReference type="InterPro" id="IPR036236">
    <property type="entry name" value="Znf_C2H2_sf"/>
</dbReference>
<feature type="domain" description="Protein arginine N-methyltransferase" evidence="16">
    <location>
        <begin position="458"/>
        <end position="516"/>
    </location>
</feature>
<keyword evidence="3" id="KW-0963">Cytoplasm</keyword>
<dbReference type="CDD" id="cd02440">
    <property type="entry name" value="AdoMet_MTases"/>
    <property type="match status" value="1"/>
</dbReference>
<dbReference type="KEGG" id="hir:HETIRDRAFT_33059"/>
<evidence type="ECO:0000256" key="3">
    <source>
        <dbReference type="ARBA" id="ARBA00022490"/>
    </source>
</evidence>
<dbReference type="HOGENOM" id="CLU_017375_6_1_1"/>
<dbReference type="GO" id="GO:0005634">
    <property type="term" value="C:nucleus"/>
    <property type="evidence" value="ECO:0007669"/>
    <property type="project" value="TreeGrafter"/>
</dbReference>
<dbReference type="Pfam" id="PF22528">
    <property type="entry name" value="PRMT_C"/>
    <property type="match status" value="2"/>
</dbReference>
<dbReference type="FunCoup" id="W4K8V7">
    <property type="interactions" value="173"/>
</dbReference>
<dbReference type="Proteomes" id="UP000030671">
    <property type="component" value="Unassembled WGS sequence"/>
</dbReference>
<protein>
    <recommendedName>
        <fullName evidence="2">type I protein arginine methyltransferase</fullName>
        <ecNumber evidence="2">2.1.1.319</ecNumber>
    </recommendedName>
</protein>
<dbReference type="PANTHER" id="PTHR11006">
    <property type="entry name" value="PROTEIN ARGININE N-METHYLTRANSFERASE"/>
    <property type="match status" value="1"/>
</dbReference>
<keyword evidence="9" id="KW-0862">Zinc</keyword>
<dbReference type="GO" id="GO:0035242">
    <property type="term" value="F:protein-arginine omega-N asymmetric methyltransferase activity"/>
    <property type="evidence" value="ECO:0007669"/>
    <property type="project" value="UniProtKB-EC"/>
</dbReference>
<feature type="domain" description="Methyltransferase" evidence="14">
    <location>
        <begin position="206"/>
        <end position="305"/>
    </location>
</feature>
<evidence type="ECO:0000256" key="2">
    <source>
        <dbReference type="ARBA" id="ARBA00011925"/>
    </source>
</evidence>
<evidence type="ECO:0000256" key="4">
    <source>
        <dbReference type="ARBA" id="ARBA00022603"/>
    </source>
</evidence>
<dbReference type="Pfam" id="PF13649">
    <property type="entry name" value="Methyltransf_25"/>
    <property type="match status" value="1"/>
</dbReference>
<sequence>MNKQPCQSLFEEKTLPAVSEALAYDRKEHGFDLPTVCSKLSLDFHARIRLINYIRKEKPMAASLQGLNGKESFFSSDDYLLPALEDDPLLLNPSDDWSDSDDETPASSDQTSLQKQIKTLQRKLQQSKEDLAEYQALISQRLDLSGLKEDTGDNIAGPSVRDDDTHYFQSYEENDIHAVMIQDTVRTSSYASFILTNPALFTDAVVLDVGCGTGILSLFAARAGARRVIAVDASDIAEKAAQIVKANNLDHVITVIHGKVESITLPDDIEKVDIIISEWMGYALLYESMLDSVLHARDLFLKPDGVMAPSQCKIMLGLCEAGEIFKERIGFWNDIYGFDLSAMGQEVYDDAVVDIVGPDTMLSEAFPIKDLYLREITARQLDFTAPFTLVSTAERRTKVHALVLYFDTFFHPSGETIPQGTEVQITKDGGGHLAEVWPIGGKQHVPRRASQSVKARITSFSTGPKSVPTHWKHTIFLLRDPIQVEEGTIVSGTFHCRKSDHNSRELDIEIHYTVKSGTDAEVPSEAVVQMFKVR</sequence>
<dbReference type="GO" id="GO:0005829">
    <property type="term" value="C:cytosol"/>
    <property type="evidence" value="ECO:0007669"/>
    <property type="project" value="UniProtKB-SubCell"/>
</dbReference>
<keyword evidence="6 12" id="KW-0949">S-adenosyl-L-methionine</keyword>
<evidence type="ECO:0000313" key="18">
    <source>
        <dbReference type="Proteomes" id="UP000030671"/>
    </source>
</evidence>
<dbReference type="EC" id="2.1.1.319" evidence="2"/>
<feature type="compositionally biased region" description="Polar residues" evidence="13">
    <location>
        <begin position="105"/>
        <end position="114"/>
    </location>
</feature>
<proteinExistence type="predicted"/>
<dbReference type="InterPro" id="IPR025799">
    <property type="entry name" value="Arg_MeTrfase"/>
</dbReference>
<accession>W4K8V7</accession>
<dbReference type="GO" id="GO:0042054">
    <property type="term" value="F:histone methyltransferase activity"/>
    <property type="evidence" value="ECO:0007669"/>
    <property type="project" value="TreeGrafter"/>
</dbReference>
<evidence type="ECO:0000256" key="7">
    <source>
        <dbReference type="ARBA" id="ARBA00022723"/>
    </source>
</evidence>
<evidence type="ECO:0000256" key="5">
    <source>
        <dbReference type="ARBA" id="ARBA00022679"/>
    </source>
</evidence>
<feature type="domain" description="Protein arginine N-methyltransferase 3-like C2H2 zinc finger" evidence="15">
    <location>
        <begin position="36"/>
        <end position="82"/>
    </location>
</feature>
<dbReference type="InterPro" id="IPR055135">
    <property type="entry name" value="PRMT_dom"/>
</dbReference>
<evidence type="ECO:0000259" key="14">
    <source>
        <dbReference type="Pfam" id="PF13649"/>
    </source>
</evidence>
<dbReference type="eggNOG" id="KOG1499">
    <property type="taxonomic scope" value="Eukaryota"/>
</dbReference>
<organism evidence="17 18">
    <name type="scientific">Heterobasidion irregulare (strain TC 32-1)</name>
    <dbReference type="NCBI Taxonomy" id="747525"/>
    <lineage>
        <taxon>Eukaryota</taxon>
        <taxon>Fungi</taxon>
        <taxon>Dikarya</taxon>
        <taxon>Basidiomycota</taxon>
        <taxon>Agaricomycotina</taxon>
        <taxon>Agaricomycetes</taxon>
        <taxon>Russulales</taxon>
        <taxon>Bondarzewiaceae</taxon>
        <taxon>Heterobasidion</taxon>
        <taxon>Heterobasidion annosum species complex</taxon>
    </lineage>
</organism>
<keyword evidence="7" id="KW-0479">Metal-binding</keyword>
<dbReference type="GeneID" id="20671591"/>
<comment type="catalytic activity">
    <reaction evidence="10">
        <text>L-arginyl-[protein] + 2 S-adenosyl-L-methionine = N(omega),N(omega)-dimethyl-L-arginyl-[protein] + 2 S-adenosyl-L-homocysteine + 2 H(+)</text>
        <dbReference type="Rhea" id="RHEA:48096"/>
        <dbReference type="Rhea" id="RHEA-COMP:10532"/>
        <dbReference type="Rhea" id="RHEA-COMP:11991"/>
        <dbReference type="ChEBI" id="CHEBI:15378"/>
        <dbReference type="ChEBI" id="CHEBI:29965"/>
        <dbReference type="ChEBI" id="CHEBI:57856"/>
        <dbReference type="ChEBI" id="CHEBI:59789"/>
        <dbReference type="ChEBI" id="CHEBI:61897"/>
        <dbReference type="EC" id="2.1.1.319"/>
    </reaction>
    <physiologicalReaction direction="left-to-right" evidence="10">
        <dbReference type="Rhea" id="RHEA:48097"/>
    </physiologicalReaction>
</comment>
<comment type="subcellular location">
    <subcellularLocation>
        <location evidence="1">Cytoplasm</location>
        <location evidence="1">Cytosol</location>
    </subcellularLocation>
</comment>
<gene>
    <name evidence="17" type="ORF">HETIRDRAFT_33059</name>
</gene>
<dbReference type="RefSeq" id="XP_009545774.1">
    <property type="nucleotide sequence ID" value="XM_009547479.1"/>
</dbReference>
<dbReference type="InParanoid" id="W4K8V7"/>
<dbReference type="STRING" id="747525.W4K8V7"/>
<dbReference type="Gene3D" id="2.70.160.11">
    <property type="entry name" value="Hnrnp arginine n-methyltransferase1"/>
    <property type="match status" value="1"/>
</dbReference>
<feature type="region of interest" description="Disordered" evidence="13">
    <location>
        <begin position="91"/>
        <end position="114"/>
    </location>
</feature>
<dbReference type="FunFam" id="3.40.50.150:FF:000003">
    <property type="entry name" value="Blast:Protein arginine N-methyltransferase 1"/>
    <property type="match status" value="1"/>
</dbReference>
<name>W4K8V7_HETIT</name>
<keyword evidence="18" id="KW-1185">Reference proteome</keyword>
<evidence type="ECO:0000256" key="12">
    <source>
        <dbReference type="PROSITE-ProRule" id="PRU01015"/>
    </source>
</evidence>
<dbReference type="SUPFAM" id="SSF53335">
    <property type="entry name" value="S-adenosyl-L-methionine-dependent methyltransferases"/>
    <property type="match status" value="1"/>
</dbReference>
<dbReference type="PANTHER" id="PTHR11006:SF53">
    <property type="entry name" value="PROTEIN ARGININE N-METHYLTRANSFERASE 3"/>
    <property type="match status" value="1"/>
</dbReference>
<evidence type="ECO:0000256" key="13">
    <source>
        <dbReference type="SAM" id="MobiDB-lite"/>
    </source>
</evidence>
<dbReference type="GO" id="GO:0008270">
    <property type="term" value="F:zinc ion binding"/>
    <property type="evidence" value="ECO:0007669"/>
    <property type="project" value="UniProtKB-KW"/>
</dbReference>
<keyword evidence="5 12" id="KW-0808">Transferase</keyword>
<evidence type="ECO:0000313" key="17">
    <source>
        <dbReference type="EMBL" id="ETW82218.1"/>
    </source>
</evidence>
<evidence type="ECO:0000256" key="6">
    <source>
        <dbReference type="ARBA" id="ARBA00022691"/>
    </source>
</evidence>
<comment type="catalytic activity">
    <reaction evidence="11">
        <text>L-arginyl-[protein] + S-adenosyl-L-methionine = N(omega)-methyl-L-arginyl-[protein] + S-adenosyl-L-homocysteine + H(+)</text>
        <dbReference type="Rhea" id="RHEA:48100"/>
        <dbReference type="Rhea" id="RHEA-COMP:10532"/>
        <dbReference type="Rhea" id="RHEA-COMP:11990"/>
        <dbReference type="ChEBI" id="CHEBI:15378"/>
        <dbReference type="ChEBI" id="CHEBI:29965"/>
        <dbReference type="ChEBI" id="CHEBI:57856"/>
        <dbReference type="ChEBI" id="CHEBI:59789"/>
        <dbReference type="ChEBI" id="CHEBI:65280"/>
    </reaction>
    <physiologicalReaction direction="left-to-right" evidence="11">
        <dbReference type="Rhea" id="RHEA:48101"/>
    </physiologicalReaction>
</comment>
<dbReference type="Gene3D" id="3.40.50.150">
    <property type="entry name" value="Vaccinia Virus protein VP39"/>
    <property type="match status" value="1"/>
</dbReference>
<evidence type="ECO:0000256" key="8">
    <source>
        <dbReference type="ARBA" id="ARBA00022771"/>
    </source>
</evidence>
<reference evidence="17 18" key="1">
    <citation type="journal article" date="2012" name="New Phytol.">
        <title>Insight into trade-off between wood decay and parasitism from the genome of a fungal forest pathogen.</title>
        <authorList>
            <person name="Olson A."/>
            <person name="Aerts A."/>
            <person name="Asiegbu F."/>
            <person name="Belbahri L."/>
            <person name="Bouzid O."/>
            <person name="Broberg A."/>
            <person name="Canback B."/>
            <person name="Coutinho P.M."/>
            <person name="Cullen D."/>
            <person name="Dalman K."/>
            <person name="Deflorio G."/>
            <person name="van Diepen L.T."/>
            <person name="Dunand C."/>
            <person name="Duplessis S."/>
            <person name="Durling M."/>
            <person name="Gonthier P."/>
            <person name="Grimwood J."/>
            <person name="Fossdal C.G."/>
            <person name="Hansson D."/>
            <person name="Henrissat B."/>
            <person name="Hietala A."/>
            <person name="Himmelstrand K."/>
            <person name="Hoffmeister D."/>
            <person name="Hogberg N."/>
            <person name="James T.Y."/>
            <person name="Karlsson M."/>
            <person name="Kohler A."/>
            <person name="Kues U."/>
            <person name="Lee Y.H."/>
            <person name="Lin Y.C."/>
            <person name="Lind M."/>
            <person name="Lindquist E."/>
            <person name="Lombard V."/>
            <person name="Lucas S."/>
            <person name="Lunden K."/>
            <person name="Morin E."/>
            <person name="Murat C."/>
            <person name="Park J."/>
            <person name="Raffaello T."/>
            <person name="Rouze P."/>
            <person name="Salamov A."/>
            <person name="Schmutz J."/>
            <person name="Solheim H."/>
            <person name="Stahlberg J."/>
            <person name="Velez H."/>
            <person name="de Vries R.P."/>
            <person name="Wiebenga A."/>
            <person name="Woodward S."/>
            <person name="Yakovlev I."/>
            <person name="Garbelotto M."/>
            <person name="Martin F."/>
            <person name="Grigoriev I.V."/>
            <person name="Stenlid J."/>
        </authorList>
    </citation>
    <scope>NUCLEOTIDE SEQUENCE [LARGE SCALE GENOMIC DNA]</scope>
    <source>
        <strain evidence="17 18">TC 32-1</strain>
    </source>
</reference>
<dbReference type="EMBL" id="KI925458">
    <property type="protein sequence ID" value="ETW82218.1"/>
    <property type="molecule type" value="Genomic_DNA"/>
</dbReference>
<dbReference type="SUPFAM" id="SSF57667">
    <property type="entry name" value="beta-beta-alpha zinc fingers"/>
    <property type="match status" value="1"/>
</dbReference>
<evidence type="ECO:0000256" key="11">
    <source>
        <dbReference type="ARBA" id="ARBA00049303"/>
    </source>
</evidence>
<evidence type="ECO:0000256" key="1">
    <source>
        <dbReference type="ARBA" id="ARBA00004514"/>
    </source>
</evidence>